<sequence length="317" mass="34068">MPDPLWDTAQPGAVPVAVLPNAVVEKHFVAPTKFCATRELTEAERAGGGTDPSSGGFAFRRRIGIDEDDNDPPFMLPDPCNVLTAFFDFLPGMAYDEQGDGEYYVDYGVGLNQCEQSIAMLFVNRLSAPLSVTLDGGAAYHGTVDHFPATRSWDARHNHHRWEDAGDSWTIPAGERKNDKAGIGLVTFSWTGLAIGTAAGFTLSSDDPNLETPLWLAAQAAYGSYQGRYRSVAITDDLTGTLNDFYLAKADDIRRSCSGVALKRGQGKDAKANYTADAWLAQIDPAPTGSTRHVGLRGQSFTTQVVVVVDTDGKGAT</sequence>
<reference evidence="1 2" key="1">
    <citation type="submission" date="2016-10" db="EMBL/GenBank/DDBJ databases">
        <authorList>
            <person name="Varghese N."/>
            <person name="Submissions S."/>
        </authorList>
    </citation>
    <scope>NUCLEOTIDE SEQUENCE [LARGE SCALE GENOMIC DNA]</scope>
    <source>
        <strain evidence="2">YIM D21,KCTC 23444,ACCC 10710</strain>
    </source>
</reference>
<name>A0A1I1YQY4_9RHOB</name>
<keyword evidence="2" id="KW-1185">Reference proteome</keyword>
<proteinExistence type="predicted"/>
<evidence type="ECO:0000313" key="2">
    <source>
        <dbReference type="Proteomes" id="UP000325289"/>
    </source>
</evidence>
<dbReference type="Proteomes" id="UP000325289">
    <property type="component" value="Unassembled WGS sequence"/>
</dbReference>
<protein>
    <submittedName>
        <fullName evidence="1">Uncharacterized protein</fullName>
    </submittedName>
</protein>
<evidence type="ECO:0000313" key="1">
    <source>
        <dbReference type="EMBL" id="SFE20573.1"/>
    </source>
</evidence>
<dbReference type="AlphaFoldDB" id="A0A1I1YQY4"/>
<organism evidence="1 2">
    <name type="scientific">Roseivivax sediminis</name>
    <dbReference type="NCBI Taxonomy" id="936889"/>
    <lineage>
        <taxon>Bacteria</taxon>
        <taxon>Pseudomonadati</taxon>
        <taxon>Pseudomonadota</taxon>
        <taxon>Alphaproteobacteria</taxon>
        <taxon>Rhodobacterales</taxon>
        <taxon>Roseobacteraceae</taxon>
        <taxon>Roseivivax</taxon>
    </lineage>
</organism>
<accession>A0A1I1YQY4</accession>
<gene>
    <name evidence="1" type="ORF">SAMN04515678_107107</name>
</gene>
<dbReference type="RefSeq" id="WP_149756222.1">
    <property type="nucleotide sequence ID" value="NZ_FOMS01000007.1"/>
</dbReference>
<dbReference type="EMBL" id="FOMS01000007">
    <property type="protein sequence ID" value="SFE20573.1"/>
    <property type="molecule type" value="Genomic_DNA"/>
</dbReference>